<keyword evidence="10" id="KW-0784">Thiamine biosynthesis</keyword>
<dbReference type="EC" id="2.5.1.3" evidence="3"/>
<comment type="catalytic activity">
    <reaction evidence="14">
        <text>2-[(2R,5Z)-2-carboxy-4-methylthiazol-5(2H)-ylidene]ethyl phosphate + 4-amino-2-methyl-5-(diphosphooxymethyl)pyrimidine + 2 H(+) = thiamine phosphate + CO2 + diphosphate</text>
        <dbReference type="Rhea" id="RHEA:47844"/>
        <dbReference type="ChEBI" id="CHEBI:15378"/>
        <dbReference type="ChEBI" id="CHEBI:16526"/>
        <dbReference type="ChEBI" id="CHEBI:33019"/>
        <dbReference type="ChEBI" id="CHEBI:37575"/>
        <dbReference type="ChEBI" id="CHEBI:57841"/>
        <dbReference type="ChEBI" id="CHEBI:62899"/>
        <dbReference type="EC" id="2.5.1.3"/>
    </reaction>
</comment>
<keyword evidence="8" id="KW-0067">ATP-binding</keyword>
<comment type="catalytic activity">
    <reaction evidence="12">
        <text>4-methyl-5-(2-phosphooxyethyl)-thiazole + 4-amino-2-methyl-5-(diphosphooxymethyl)pyrimidine + H(+) = thiamine phosphate + diphosphate</text>
        <dbReference type="Rhea" id="RHEA:22328"/>
        <dbReference type="ChEBI" id="CHEBI:15378"/>
        <dbReference type="ChEBI" id="CHEBI:33019"/>
        <dbReference type="ChEBI" id="CHEBI:37575"/>
        <dbReference type="ChEBI" id="CHEBI:57841"/>
        <dbReference type="ChEBI" id="CHEBI:58296"/>
        <dbReference type="EC" id="2.5.1.3"/>
    </reaction>
</comment>
<dbReference type="InterPro" id="IPR016084">
    <property type="entry name" value="Haem_Oase-like_multi-hlx"/>
</dbReference>
<evidence type="ECO:0000256" key="8">
    <source>
        <dbReference type="ARBA" id="ARBA00022840"/>
    </source>
</evidence>
<dbReference type="InterPro" id="IPR036412">
    <property type="entry name" value="HAD-like_sf"/>
</dbReference>
<dbReference type="GO" id="GO:0005524">
    <property type="term" value="F:ATP binding"/>
    <property type="evidence" value="ECO:0007669"/>
    <property type="project" value="UniProtKB-KW"/>
</dbReference>
<dbReference type="InterPro" id="IPR036206">
    <property type="entry name" value="ThiamineP_synth_sf"/>
</dbReference>
<dbReference type="Proteomes" id="UP001445335">
    <property type="component" value="Unassembled WGS sequence"/>
</dbReference>
<evidence type="ECO:0000256" key="1">
    <source>
        <dbReference type="ARBA" id="ARBA00001946"/>
    </source>
</evidence>
<evidence type="ECO:0000256" key="12">
    <source>
        <dbReference type="ARBA" id="ARBA00047334"/>
    </source>
</evidence>
<dbReference type="SUPFAM" id="SSF48613">
    <property type="entry name" value="Heme oxygenase-like"/>
    <property type="match status" value="1"/>
</dbReference>
<evidence type="ECO:0000256" key="7">
    <source>
        <dbReference type="ARBA" id="ARBA00022777"/>
    </source>
</evidence>
<dbReference type="CDD" id="cd00564">
    <property type="entry name" value="TMP_TenI"/>
    <property type="match status" value="1"/>
</dbReference>
<dbReference type="InterPro" id="IPR022998">
    <property type="entry name" value="ThiamineP_synth_TenI"/>
</dbReference>
<dbReference type="AlphaFoldDB" id="A0AAW1S9A3"/>
<evidence type="ECO:0000256" key="13">
    <source>
        <dbReference type="ARBA" id="ARBA00047851"/>
    </source>
</evidence>
<keyword evidence="11" id="KW-0511">Multifunctional enzyme</keyword>
<comment type="catalytic activity">
    <reaction evidence="13">
        <text>2-(2-carboxy-4-methylthiazol-5-yl)ethyl phosphate + 4-amino-2-methyl-5-(diphosphooxymethyl)pyrimidine + 2 H(+) = thiamine phosphate + CO2 + diphosphate</text>
        <dbReference type="Rhea" id="RHEA:47848"/>
        <dbReference type="ChEBI" id="CHEBI:15378"/>
        <dbReference type="ChEBI" id="CHEBI:16526"/>
        <dbReference type="ChEBI" id="CHEBI:33019"/>
        <dbReference type="ChEBI" id="CHEBI:37575"/>
        <dbReference type="ChEBI" id="CHEBI:57841"/>
        <dbReference type="ChEBI" id="CHEBI:62890"/>
        <dbReference type="EC" id="2.5.1.3"/>
    </reaction>
</comment>
<dbReference type="GO" id="GO:0009228">
    <property type="term" value="P:thiamine biosynthetic process"/>
    <property type="evidence" value="ECO:0007669"/>
    <property type="project" value="UniProtKB-KW"/>
</dbReference>
<evidence type="ECO:0000256" key="14">
    <source>
        <dbReference type="ARBA" id="ARBA00047883"/>
    </source>
</evidence>
<evidence type="ECO:0000256" key="5">
    <source>
        <dbReference type="ARBA" id="ARBA00022723"/>
    </source>
</evidence>
<dbReference type="CDD" id="cd01169">
    <property type="entry name" value="HMPP_kinase"/>
    <property type="match status" value="1"/>
</dbReference>
<feature type="domain" description="Pyridoxamine kinase/Phosphomethylpyrimidine kinase" evidence="17">
    <location>
        <begin position="512"/>
        <end position="763"/>
    </location>
</feature>
<dbReference type="Gene3D" id="3.40.1190.20">
    <property type="match status" value="1"/>
</dbReference>
<keyword evidence="5" id="KW-0479">Metal-binding</keyword>
<evidence type="ECO:0000259" key="15">
    <source>
        <dbReference type="Pfam" id="PF02581"/>
    </source>
</evidence>
<dbReference type="EMBL" id="JALJOU010000008">
    <property type="protein sequence ID" value="KAK9842361.1"/>
    <property type="molecule type" value="Genomic_DNA"/>
</dbReference>
<dbReference type="InterPro" id="IPR034291">
    <property type="entry name" value="TMP_synthase"/>
</dbReference>
<dbReference type="InterPro" id="IPR004399">
    <property type="entry name" value="HMP/HMP-P_kinase_dom"/>
</dbReference>
<feature type="domain" description="Thiamine phosphate synthase/TenI" evidence="15">
    <location>
        <begin position="788"/>
        <end position="969"/>
    </location>
</feature>
<evidence type="ECO:0000259" key="17">
    <source>
        <dbReference type="Pfam" id="PF08543"/>
    </source>
</evidence>
<dbReference type="InterPro" id="IPR029056">
    <property type="entry name" value="Ribokinase-like"/>
</dbReference>
<accession>A0AAW1S9A3</accession>
<evidence type="ECO:0000256" key="6">
    <source>
        <dbReference type="ARBA" id="ARBA00022741"/>
    </source>
</evidence>
<dbReference type="CDD" id="cd19368">
    <property type="entry name" value="TenA_C_AtTH2-like"/>
    <property type="match status" value="1"/>
</dbReference>
<reference evidence="18 19" key="1">
    <citation type="journal article" date="2024" name="Nat. Commun.">
        <title>Phylogenomics reveals the evolutionary origins of lichenization in chlorophyte algae.</title>
        <authorList>
            <person name="Puginier C."/>
            <person name="Libourel C."/>
            <person name="Otte J."/>
            <person name="Skaloud P."/>
            <person name="Haon M."/>
            <person name="Grisel S."/>
            <person name="Petersen M."/>
            <person name="Berrin J.G."/>
            <person name="Delaux P.M."/>
            <person name="Dal Grande F."/>
            <person name="Keller J."/>
        </authorList>
    </citation>
    <scope>NUCLEOTIDE SEQUENCE [LARGE SCALE GENOMIC DNA]</scope>
    <source>
        <strain evidence="18 19">SAG 245.80</strain>
    </source>
</reference>
<dbReference type="PANTHER" id="PTHR20858">
    <property type="entry name" value="PHOSPHOMETHYLPYRIMIDINE KINASE"/>
    <property type="match status" value="1"/>
</dbReference>
<dbReference type="InterPro" id="IPR023214">
    <property type="entry name" value="HAD_sf"/>
</dbReference>
<keyword evidence="4" id="KW-0808">Transferase</keyword>
<dbReference type="PANTHER" id="PTHR20858:SF17">
    <property type="entry name" value="HYDROXYMETHYLPYRIMIDINE_PHOSPHOMETHYLPYRIMIDINE KINASE THI20-RELATED"/>
    <property type="match status" value="1"/>
</dbReference>
<sequence>MPSLSRQLWQDALPDALAALHHPFVSNLYGGSLPKASFQFFISQDAAFLGVEEELSMHKSYAAAWGVTLTGNFVPSTACTDYTEFVQEVARTESVPCILAAMTPCNRLYAFLGAQLAGAGRCGDNPYAEWVRTYADPAFQALPERMEALLAELGHVAEYSKMRTLYRRAMRLEMCFFSAVPGVPARPAVGLLVVDFDETLTEADTTPSIIATAIAAAEASAGGELKAKVRQEREAQRDQLVANYARERDELLADVLPDRAKPAAAYDPAWVDAFVERLSEFDARMNQAVVDSGVLAGVPRGALARAGRAAALREGAAGALARAQRARVSLHVLSVSWSGELVRGALQGAIAVAHGRGGDGAEATVVHCNELRYDDAGVATGDITRRVEHGADKAAALDRLLLTRTGRRGGAPGAGLAVYIGDSPSDLAPLLAADLGIVIGANALLRRVAAAGGVRLRPLLAAGAALEGRKAPGELYQAGSWAEVEAALFGPRPEGSRAGVRVPRVLAIAGSDSGGGAGVQADLKTCLARGVYGASAISAVTAQDTRGVHGVHAVPPAFLAMQIDAVLRDIGADAVKTGMLPSTDAVAVVADAVVAHGVRNLVVDPVLVATSGDALADDSVAGALRARLFPLAALVTPNLAEAATLLGGRRIDSVDAMKDAARDLHASGPAAVLVKGGHLPADAPGVAANTAVDVLYDGREMTVLVGPRVDTANTHGTGCTTASAVAAELAKGLSMRKAVEAAKAYVAEALARSAPLKIGRGHQRPMNHGFQIHDWAAAARAPRLDLRCYAVTDPGCNARAGRSSAAAAAAALAGGATLLQAREKDADGGDFLAAARELIALAQAQGVGVIVNDRVDVALAAGAAGAHVGQGDLPAATARTLLGADRLLGVSVKSVAQALRAQADGADYLGAGAVFPTSTKDTDVIGVDTLAEICAAVSIPVVAIGGITAANAPAAIEAGCAGVAVVSAVFAAPDVAAAASEIRGVVDAALDEHSSRRR</sequence>
<evidence type="ECO:0000256" key="2">
    <source>
        <dbReference type="ARBA" id="ARBA00005165"/>
    </source>
</evidence>
<evidence type="ECO:0000259" key="16">
    <source>
        <dbReference type="Pfam" id="PF03070"/>
    </source>
</evidence>
<feature type="domain" description="Thiaminase-2/PQQC" evidence="16">
    <location>
        <begin position="17"/>
        <end position="49"/>
    </location>
</feature>
<dbReference type="InterPro" id="IPR004305">
    <property type="entry name" value="Thiaminase-2/PQQC"/>
</dbReference>
<dbReference type="Gene3D" id="3.40.50.1000">
    <property type="entry name" value="HAD superfamily/HAD-like"/>
    <property type="match status" value="1"/>
</dbReference>
<dbReference type="GO" id="GO:0004789">
    <property type="term" value="F:thiamine-phosphate diphosphorylase activity"/>
    <property type="evidence" value="ECO:0007669"/>
    <property type="project" value="UniProtKB-EC"/>
</dbReference>
<evidence type="ECO:0000256" key="4">
    <source>
        <dbReference type="ARBA" id="ARBA00022679"/>
    </source>
</evidence>
<feature type="domain" description="Thiaminase-2/PQQC" evidence="16">
    <location>
        <begin position="51"/>
        <end position="177"/>
    </location>
</feature>
<dbReference type="GO" id="GO:0008972">
    <property type="term" value="F:phosphomethylpyrimidine kinase activity"/>
    <property type="evidence" value="ECO:0007669"/>
    <property type="project" value="InterPro"/>
</dbReference>
<keyword evidence="7" id="KW-0418">Kinase</keyword>
<evidence type="ECO:0000256" key="10">
    <source>
        <dbReference type="ARBA" id="ARBA00022977"/>
    </source>
</evidence>
<dbReference type="SUPFAM" id="SSF56784">
    <property type="entry name" value="HAD-like"/>
    <property type="match status" value="1"/>
</dbReference>
<dbReference type="HAMAP" id="MF_00097">
    <property type="entry name" value="TMP_synthase"/>
    <property type="match status" value="1"/>
</dbReference>
<dbReference type="GO" id="GO:0005829">
    <property type="term" value="C:cytosol"/>
    <property type="evidence" value="ECO:0007669"/>
    <property type="project" value="TreeGrafter"/>
</dbReference>
<proteinExistence type="inferred from homology"/>
<dbReference type="InterPro" id="IPR013785">
    <property type="entry name" value="Aldolase_TIM"/>
</dbReference>
<dbReference type="GO" id="GO:0046872">
    <property type="term" value="F:metal ion binding"/>
    <property type="evidence" value="ECO:0007669"/>
    <property type="project" value="UniProtKB-KW"/>
</dbReference>
<dbReference type="Pfam" id="PF03070">
    <property type="entry name" value="TENA_THI-4"/>
    <property type="match status" value="2"/>
</dbReference>
<evidence type="ECO:0000256" key="3">
    <source>
        <dbReference type="ARBA" id="ARBA00012830"/>
    </source>
</evidence>
<keyword evidence="6" id="KW-0547">Nucleotide-binding</keyword>
<dbReference type="InterPro" id="IPR013749">
    <property type="entry name" value="PM/HMP-P_kinase-1"/>
</dbReference>
<comment type="pathway">
    <text evidence="2">Cofactor biosynthesis; thiamine diphosphate biosynthesis; thiamine phosphate from 4-amino-2-methyl-5-diphosphomethylpyrimidine and 4-methyl-5-(2-phosphoethyl)-thiazole: step 1/1.</text>
</comment>
<keyword evidence="19" id="KW-1185">Reference proteome</keyword>
<dbReference type="SUPFAM" id="SSF51391">
    <property type="entry name" value="Thiamin phosphate synthase"/>
    <property type="match status" value="1"/>
</dbReference>
<gene>
    <name evidence="18" type="ORF">WJX81_008532</name>
</gene>
<dbReference type="Gene3D" id="3.20.20.70">
    <property type="entry name" value="Aldolase class I"/>
    <property type="match status" value="1"/>
</dbReference>
<comment type="cofactor">
    <cofactor evidence="1">
        <name>Mg(2+)</name>
        <dbReference type="ChEBI" id="CHEBI:18420"/>
    </cofactor>
</comment>
<dbReference type="Gene3D" id="1.20.910.10">
    <property type="entry name" value="Heme oxygenase-like"/>
    <property type="match status" value="2"/>
</dbReference>
<dbReference type="FunFam" id="3.40.1190.20:FF:000003">
    <property type="entry name" value="Phosphomethylpyrimidine kinase ThiD"/>
    <property type="match status" value="1"/>
</dbReference>
<organism evidence="18 19">
    <name type="scientific">Elliptochloris bilobata</name>
    <dbReference type="NCBI Taxonomy" id="381761"/>
    <lineage>
        <taxon>Eukaryota</taxon>
        <taxon>Viridiplantae</taxon>
        <taxon>Chlorophyta</taxon>
        <taxon>core chlorophytes</taxon>
        <taxon>Trebouxiophyceae</taxon>
        <taxon>Trebouxiophyceae incertae sedis</taxon>
        <taxon>Elliptochloris clade</taxon>
        <taxon>Elliptochloris</taxon>
    </lineage>
</organism>
<protein>
    <recommendedName>
        <fullName evidence="3">thiamine phosphate synthase</fullName>
        <ecNumber evidence="3">2.5.1.3</ecNumber>
    </recommendedName>
</protein>
<comment type="caution">
    <text evidence="18">The sequence shown here is derived from an EMBL/GenBank/DDBJ whole genome shotgun (WGS) entry which is preliminary data.</text>
</comment>
<dbReference type="GO" id="GO:0008902">
    <property type="term" value="F:hydroxymethylpyrimidine kinase activity"/>
    <property type="evidence" value="ECO:0007669"/>
    <property type="project" value="TreeGrafter"/>
</dbReference>
<evidence type="ECO:0000313" key="18">
    <source>
        <dbReference type="EMBL" id="KAK9842361.1"/>
    </source>
</evidence>
<dbReference type="SUPFAM" id="SSF53613">
    <property type="entry name" value="Ribokinase-like"/>
    <property type="match status" value="1"/>
</dbReference>
<evidence type="ECO:0000256" key="11">
    <source>
        <dbReference type="ARBA" id="ARBA00023268"/>
    </source>
</evidence>
<keyword evidence="9" id="KW-0460">Magnesium</keyword>
<evidence type="ECO:0000256" key="9">
    <source>
        <dbReference type="ARBA" id="ARBA00022842"/>
    </source>
</evidence>
<evidence type="ECO:0000313" key="19">
    <source>
        <dbReference type="Proteomes" id="UP001445335"/>
    </source>
</evidence>
<dbReference type="Pfam" id="PF08543">
    <property type="entry name" value="Phos_pyr_kin"/>
    <property type="match status" value="1"/>
</dbReference>
<name>A0AAW1S9A3_9CHLO</name>
<dbReference type="Pfam" id="PF02581">
    <property type="entry name" value="TMP-TENI"/>
    <property type="match status" value="1"/>
</dbReference>
<dbReference type="NCBIfam" id="TIGR00097">
    <property type="entry name" value="HMP-P_kinase"/>
    <property type="match status" value="1"/>
</dbReference>
<dbReference type="NCBIfam" id="TIGR00693">
    <property type="entry name" value="thiE"/>
    <property type="match status" value="1"/>
</dbReference>